<accession>A0A438AHS7</accession>
<dbReference type="AlphaFoldDB" id="A0A438AHS7"/>
<dbReference type="Proteomes" id="UP000285908">
    <property type="component" value="Unassembled WGS sequence"/>
</dbReference>
<dbReference type="PANTHER" id="PTHR24096">
    <property type="entry name" value="LONG-CHAIN-FATTY-ACID--COA LIGASE"/>
    <property type="match status" value="1"/>
</dbReference>
<dbReference type="Pfam" id="PF00501">
    <property type="entry name" value="AMP-binding"/>
    <property type="match status" value="1"/>
</dbReference>
<protein>
    <submittedName>
        <fullName evidence="2">Feruloyl-CoA synthase</fullName>
    </submittedName>
</protein>
<feature type="domain" description="AMP-dependent synthetase/ligase" evidence="1">
    <location>
        <begin position="43"/>
        <end position="418"/>
    </location>
</feature>
<dbReference type="PROSITE" id="PS00455">
    <property type="entry name" value="AMP_BINDING"/>
    <property type="match status" value="1"/>
</dbReference>
<keyword evidence="3" id="KW-1185">Reference proteome</keyword>
<dbReference type="OrthoDB" id="9803968at2"/>
<evidence type="ECO:0000259" key="1">
    <source>
        <dbReference type="Pfam" id="PF00501"/>
    </source>
</evidence>
<organism evidence="2 3">
    <name type="scientific">Mesobaculum littorinae</name>
    <dbReference type="NCBI Taxonomy" id="2486419"/>
    <lineage>
        <taxon>Bacteria</taxon>
        <taxon>Pseudomonadati</taxon>
        <taxon>Pseudomonadota</taxon>
        <taxon>Alphaproteobacteria</taxon>
        <taxon>Rhodobacterales</taxon>
        <taxon>Roseobacteraceae</taxon>
        <taxon>Mesobaculum</taxon>
    </lineage>
</organism>
<dbReference type="SUPFAM" id="SSF56801">
    <property type="entry name" value="Acetyl-CoA synthetase-like"/>
    <property type="match status" value="1"/>
</dbReference>
<proteinExistence type="predicted"/>
<evidence type="ECO:0000313" key="2">
    <source>
        <dbReference type="EMBL" id="RVV98250.1"/>
    </source>
</evidence>
<dbReference type="InterPro" id="IPR000873">
    <property type="entry name" value="AMP-dep_synth/lig_dom"/>
</dbReference>
<dbReference type="GO" id="GO:0016405">
    <property type="term" value="F:CoA-ligase activity"/>
    <property type="evidence" value="ECO:0007669"/>
    <property type="project" value="TreeGrafter"/>
</dbReference>
<dbReference type="Gene3D" id="3.40.50.12780">
    <property type="entry name" value="N-terminal domain of ligase-like"/>
    <property type="match status" value="1"/>
</dbReference>
<dbReference type="EMBL" id="RQXX01000003">
    <property type="protein sequence ID" value="RVV98250.1"/>
    <property type="molecule type" value="Genomic_DNA"/>
</dbReference>
<dbReference type="InterPro" id="IPR020845">
    <property type="entry name" value="AMP-binding_CS"/>
</dbReference>
<name>A0A438AHS7_9RHOB</name>
<dbReference type="Pfam" id="PF23562">
    <property type="entry name" value="AMP-binding_C_3"/>
    <property type="match status" value="1"/>
</dbReference>
<dbReference type="PANTHER" id="PTHR24096:SF420">
    <property type="entry name" value="LONG-CHAIN-FATTY-ACID--COA LIGASE-RELATED"/>
    <property type="match status" value="1"/>
</dbReference>
<comment type="caution">
    <text evidence="2">The sequence shown here is derived from an EMBL/GenBank/DDBJ whole genome shotgun (WGS) entry which is preliminary data.</text>
</comment>
<evidence type="ECO:0000313" key="3">
    <source>
        <dbReference type="Proteomes" id="UP000285908"/>
    </source>
</evidence>
<dbReference type="InterPro" id="IPR042099">
    <property type="entry name" value="ANL_N_sf"/>
</dbReference>
<reference evidence="2 3" key="1">
    <citation type="submission" date="2018-11" db="EMBL/GenBank/DDBJ databases">
        <title>Mesobaculum littorinae gen. nov., sp. nov., isolated from Littorina scabra that represents a novel genus of the order Rhodobacteraceae.</title>
        <authorList>
            <person name="Li F."/>
        </authorList>
    </citation>
    <scope>NUCLEOTIDE SEQUENCE [LARGE SCALE GENOMIC DNA]</scope>
    <source>
        <strain evidence="2 3">M0103</strain>
    </source>
</reference>
<gene>
    <name evidence="2" type="ORF">EKE94_11740</name>
</gene>
<sequence length="591" mass="64098">MRDAAVLARDPKVETRPDGTIYISHRQELIDHHGTITERLVHFAGETPDAVFLADRLGEDSDWRRITYAETLEKVRRLGQALLDAGISAERPLAILSGNSIEHALLGLAAMHVGVAYAAISPAYALTGGDYARLRDTVEGVTPGMVYAADAGTFGPAVAAVMPDLPFVTRDGGAGSTPLADLLATEPTDAVDTAYAAVEDDTIAKFLFTSGSTGSPKAVPNTHGMLTSNQAMLRMGYAYFADEPPVILDWSPWHHTAGGNSVFLSVMMNGGTLYIDDGRPTKSEIGKTVRNLRDISPTWYFNVPTGYDALIPFLREDESLRATFFRDLKMLWYAGASLAQHTWDALEDLAVQATGHRILIATGLGATETSPGALYCTWPQDTAGNVGLPVPGVTLKLVPFEGKYDARVKGANVMPGYWRRPDLSQDCFDEEGFYKFGDALKPVDPDDITQGLAFDGRTAENFKLDTGTWVATGALRMKLIEHFGGALRDLAITGADRPYLGALVFPPEPEMAQDDAWRAQIRDGLSRFAAGATGSSNRVLRMLPVEEPLSLETGEMTDKGSVNQRRVLANRAELVEELYRGSDRVIEAERG</sequence>